<evidence type="ECO:0008006" key="4">
    <source>
        <dbReference type="Google" id="ProtNLM"/>
    </source>
</evidence>
<dbReference type="Gene3D" id="3.30.310.70">
    <property type="entry name" value="TT1751-like domain"/>
    <property type="match status" value="1"/>
</dbReference>
<feature type="chain" id="PRO_5020437388" description="DUF302 domain-containing protein" evidence="1">
    <location>
        <begin position="21"/>
        <end position="148"/>
    </location>
</feature>
<accession>A0A4R3JKU8</accession>
<sequence length="148" mass="15954">MTPKLIPFTAAVMTAGMALADDPVTYTVEQSFEDVSFGLESAILDAGLVIDSVSHVGDMLERTRADVGSDTTLYAHADVMSFCSATLSRKVMEADPMNIQFCPYGIFVMQSPDSPTQTTIGYRSFPDGPMKEVEALLDQLARTAVGMD</sequence>
<dbReference type="AlphaFoldDB" id="A0A4R3JKU8"/>
<organism evidence="2 3">
    <name type="scientific">Primorskyibacter sedentarius</name>
    <dbReference type="NCBI Taxonomy" id="745311"/>
    <lineage>
        <taxon>Bacteria</taxon>
        <taxon>Pseudomonadati</taxon>
        <taxon>Pseudomonadota</taxon>
        <taxon>Alphaproteobacteria</taxon>
        <taxon>Rhodobacterales</taxon>
        <taxon>Roseobacteraceae</taxon>
        <taxon>Primorskyibacter</taxon>
    </lineage>
</organism>
<proteinExistence type="predicted"/>
<evidence type="ECO:0000313" key="2">
    <source>
        <dbReference type="EMBL" id="TCS66190.1"/>
    </source>
</evidence>
<dbReference type="EMBL" id="SLZU01000002">
    <property type="protein sequence ID" value="TCS66190.1"/>
    <property type="molecule type" value="Genomic_DNA"/>
</dbReference>
<name>A0A4R3JKU8_9RHOB</name>
<gene>
    <name evidence="2" type="ORF">EDD52_1024</name>
</gene>
<reference evidence="2 3" key="1">
    <citation type="submission" date="2019-03" db="EMBL/GenBank/DDBJ databases">
        <title>Genomic Encyclopedia of Type Strains, Phase IV (KMG-IV): sequencing the most valuable type-strain genomes for metagenomic binning, comparative biology and taxonomic classification.</title>
        <authorList>
            <person name="Goeker M."/>
        </authorList>
    </citation>
    <scope>NUCLEOTIDE SEQUENCE [LARGE SCALE GENOMIC DNA]</scope>
    <source>
        <strain evidence="2 3">DSM 104836</strain>
    </source>
</reference>
<protein>
    <recommendedName>
        <fullName evidence="4">DUF302 domain-containing protein</fullName>
    </recommendedName>
</protein>
<keyword evidence="3" id="KW-1185">Reference proteome</keyword>
<evidence type="ECO:0000256" key="1">
    <source>
        <dbReference type="SAM" id="SignalP"/>
    </source>
</evidence>
<dbReference type="Proteomes" id="UP000295696">
    <property type="component" value="Unassembled WGS sequence"/>
</dbReference>
<comment type="caution">
    <text evidence="2">The sequence shown here is derived from an EMBL/GenBank/DDBJ whole genome shotgun (WGS) entry which is preliminary data.</text>
</comment>
<dbReference type="RefSeq" id="WP_243651828.1">
    <property type="nucleotide sequence ID" value="NZ_CBDUOC010000032.1"/>
</dbReference>
<feature type="signal peptide" evidence="1">
    <location>
        <begin position="1"/>
        <end position="20"/>
    </location>
</feature>
<evidence type="ECO:0000313" key="3">
    <source>
        <dbReference type="Proteomes" id="UP000295696"/>
    </source>
</evidence>
<dbReference type="SUPFAM" id="SSF103247">
    <property type="entry name" value="TT1751-like"/>
    <property type="match status" value="1"/>
</dbReference>
<keyword evidence="1" id="KW-0732">Signal</keyword>
<dbReference type="InterPro" id="IPR035923">
    <property type="entry name" value="TT1751-like_sf"/>
</dbReference>